<feature type="compositionally biased region" description="Low complexity" evidence="1">
    <location>
        <begin position="166"/>
        <end position="181"/>
    </location>
</feature>
<feature type="compositionally biased region" description="Low complexity" evidence="1">
    <location>
        <begin position="391"/>
        <end position="403"/>
    </location>
</feature>
<evidence type="ECO:0000256" key="1">
    <source>
        <dbReference type="SAM" id="MobiDB-lite"/>
    </source>
</evidence>
<feature type="domain" description="HTH myb-type" evidence="3">
    <location>
        <begin position="183"/>
        <end position="237"/>
    </location>
</feature>
<feature type="compositionally biased region" description="Low complexity" evidence="1">
    <location>
        <begin position="485"/>
        <end position="523"/>
    </location>
</feature>
<feature type="compositionally biased region" description="Basic and acidic residues" evidence="1">
    <location>
        <begin position="555"/>
        <end position="567"/>
    </location>
</feature>
<dbReference type="Pfam" id="PF13921">
    <property type="entry name" value="Myb_DNA-bind_6"/>
    <property type="match status" value="1"/>
</dbReference>
<evidence type="ECO:0008006" key="6">
    <source>
        <dbReference type="Google" id="ProtNLM"/>
    </source>
</evidence>
<dbReference type="PROSITE" id="PS51294">
    <property type="entry name" value="HTH_MYB"/>
    <property type="match status" value="2"/>
</dbReference>
<dbReference type="GO" id="GO:0005634">
    <property type="term" value="C:nucleus"/>
    <property type="evidence" value="ECO:0007669"/>
    <property type="project" value="TreeGrafter"/>
</dbReference>
<dbReference type="CDD" id="cd00167">
    <property type="entry name" value="SANT"/>
    <property type="match status" value="2"/>
</dbReference>
<feature type="compositionally biased region" description="Polar residues" evidence="1">
    <location>
        <begin position="331"/>
        <end position="345"/>
    </location>
</feature>
<dbReference type="PANTHER" id="PTHR45614:SF25">
    <property type="entry name" value="MYB PROTEIN"/>
    <property type="match status" value="1"/>
</dbReference>
<evidence type="ECO:0000313" key="4">
    <source>
        <dbReference type="EMBL" id="AWU75453.1"/>
    </source>
</evidence>
<feature type="region of interest" description="Disordered" evidence="1">
    <location>
        <begin position="485"/>
        <end position="524"/>
    </location>
</feature>
<dbReference type="Proteomes" id="UP000249293">
    <property type="component" value="Chromosome 2"/>
</dbReference>
<dbReference type="InterPro" id="IPR017930">
    <property type="entry name" value="Myb_dom"/>
</dbReference>
<dbReference type="GO" id="GO:0000978">
    <property type="term" value="F:RNA polymerase II cis-regulatory region sequence-specific DNA binding"/>
    <property type="evidence" value="ECO:0007669"/>
    <property type="project" value="TreeGrafter"/>
</dbReference>
<sequence>MHTHHHQQQEQHQQQQQQQQQQHPPLPLPLALPHPHPQSLTLPHPHHLQHQHQLPYQHQHQQPPQQMSLPLSTHLYRGPTYISPSQHSPHHPPQGQQLLYQGYPLYYQHSSPTPSTLPVPVSVPVQPFQGGQPIQHPQHPQHPQPVQLQQQQQQPLVSNGGIKPDTNTNTNINTNINENTNGESKLRRGPWSPEEDKQLLELVSMFGGEKNLNWVKISQILETRTAKQARERYHQNLKPSLNRSPISPEEGRLIEELVEKHGKRWAEIARHLNGRSDNAIKNWWNGGANRRKRLNGKKNDNDGREEGEEGMEGKDGKDVKKDDKEKGAINSLLSTQNPSDSLTKSNRFDLSPSTADRDRKRKVHDEGTSKRRNSIASTSSLNGNAGVPFLSPTSSNSLKSKSSRASSVGSTEFFESHGPLYTGPNSRRASMWAFPPSSSHRGSVGSIPGNHNLRRASLNVNAQMSSRRGSLGGRLSITSLNQYALSQQHQQQHQQQHSQQTSTTSPASSPSLSVSTVSVPSSTGETLSFKKNIFKKGFNLGATPVYQEGGIKAVEGPKGESDGLEREKKKKGCSKMSIASLVS</sequence>
<dbReference type="GeneID" id="40383218"/>
<dbReference type="VEuPathDB" id="FungiDB:C5L36_0B07060"/>
<dbReference type="SMART" id="SM00717">
    <property type="entry name" value="SANT"/>
    <property type="match status" value="2"/>
</dbReference>
<feature type="region of interest" description="Disordered" evidence="1">
    <location>
        <begin position="288"/>
        <end position="403"/>
    </location>
</feature>
<dbReference type="EMBL" id="CP028774">
    <property type="protein sequence ID" value="AWU75453.1"/>
    <property type="molecule type" value="Genomic_DNA"/>
</dbReference>
<dbReference type="PANTHER" id="PTHR45614">
    <property type="entry name" value="MYB PROTEIN-RELATED"/>
    <property type="match status" value="1"/>
</dbReference>
<feature type="region of interest" description="Disordered" evidence="1">
    <location>
        <begin position="1"/>
        <end position="97"/>
    </location>
</feature>
<feature type="compositionally biased region" description="Low complexity" evidence="1">
    <location>
        <begin position="10"/>
        <end position="23"/>
    </location>
</feature>
<evidence type="ECO:0000313" key="5">
    <source>
        <dbReference type="Proteomes" id="UP000249293"/>
    </source>
</evidence>
<dbReference type="GO" id="GO:0000278">
    <property type="term" value="P:mitotic cell cycle"/>
    <property type="evidence" value="ECO:0007669"/>
    <property type="project" value="TreeGrafter"/>
</dbReference>
<dbReference type="InterPro" id="IPR009057">
    <property type="entry name" value="Homeodomain-like_sf"/>
</dbReference>
<reference evidence="4 5" key="1">
    <citation type="submission" date="2018-06" db="EMBL/GenBank/DDBJ databases">
        <title>Population genomics shows no distinction between pathogenic Candida krusei and environmental Pichia kudriavzevii: One species, four names.</title>
        <authorList>
            <person name="Douglass A.P."/>
            <person name="Offei B."/>
            <person name="Braun-Galleani S."/>
            <person name="Coughlan A.Y."/>
            <person name="Martos A."/>
            <person name="Ortiz-Merino R.A."/>
            <person name="Byrne K.P."/>
            <person name="Wolfe K.H."/>
        </authorList>
    </citation>
    <scope>NUCLEOTIDE SEQUENCE [LARGE SCALE GENOMIC DNA]</scope>
    <source>
        <strain evidence="4 5">CBS573</strain>
    </source>
</reference>
<dbReference type="InterPro" id="IPR050560">
    <property type="entry name" value="MYB_TF"/>
</dbReference>
<dbReference type="STRING" id="4909.A0A2U9R2E5"/>
<evidence type="ECO:0000259" key="2">
    <source>
        <dbReference type="PROSITE" id="PS50090"/>
    </source>
</evidence>
<dbReference type="InterPro" id="IPR001005">
    <property type="entry name" value="SANT/Myb"/>
</dbReference>
<feature type="compositionally biased region" description="Basic and acidic residues" evidence="1">
    <location>
        <begin position="311"/>
        <end position="327"/>
    </location>
</feature>
<feature type="compositionally biased region" description="Low complexity" evidence="1">
    <location>
        <begin position="51"/>
        <end position="72"/>
    </location>
</feature>
<feature type="domain" description="Myb-like" evidence="2">
    <location>
        <begin position="183"/>
        <end position="237"/>
    </location>
</feature>
<feature type="compositionally biased region" description="Pro residues" evidence="1">
    <location>
        <begin position="24"/>
        <end position="36"/>
    </location>
</feature>
<feature type="domain" description="Myb-like" evidence="2">
    <location>
        <begin position="238"/>
        <end position="285"/>
    </location>
</feature>
<feature type="compositionally biased region" description="Low complexity" evidence="1">
    <location>
        <begin position="111"/>
        <end position="138"/>
    </location>
</feature>
<evidence type="ECO:0000259" key="3">
    <source>
        <dbReference type="PROSITE" id="PS51294"/>
    </source>
</evidence>
<gene>
    <name evidence="4" type="ORF">C5L36_0B07060</name>
</gene>
<dbReference type="RefSeq" id="XP_029320930.1">
    <property type="nucleotide sequence ID" value="XM_029465071.1"/>
</dbReference>
<feature type="compositionally biased region" description="Low complexity" evidence="1">
    <location>
        <begin position="144"/>
        <end position="155"/>
    </location>
</feature>
<dbReference type="Gene3D" id="1.10.10.60">
    <property type="entry name" value="Homeodomain-like"/>
    <property type="match status" value="2"/>
</dbReference>
<feature type="region of interest" description="Disordered" evidence="1">
    <location>
        <begin position="111"/>
        <end position="192"/>
    </location>
</feature>
<feature type="compositionally biased region" description="Polar residues" evidence="1">
    <location>
        <begin position="374"/>
        <end position="383"/>
    </location>
</feature>
<dbReference type="AlphaFoldDB" id="A0A2U9R2E5"/>
<keyword evidence="5" id="KW-1185">Reference proteome</keyword>
<name>A0A2U9R2E5_PICKU</name>
<organism evidence="4 5">
    <name type="scientific">Pichia kudriavzevii</name>
    <name type="common">Yeast</name>
    <name type="synonym">Issatchenkia orientalis</name>
    <dbReference type="NCBI Taxonomy" id="4909"/>
    <lineage>
        <taxon>Eukaryota</taxon>
        <taxon>Fungi</taxon>
        <taxon>Dikarya</taxon>
        <taxon>Ascomycota</taxon>
        <taxon>Saccharomycotina</taxon>
        <taxon>Pichiomycetes</taxon>
        <taxon>Pichiales</taxon>
        <taxon>Pichiaceae</taxon>
        <taxon>Pichia</taxon>
    </lineage>
</organism>
<protein>
    <recommendedName>
        <fullName evidence="6">Myb-like DNA-binding protein myb-1</fullName>
    </recommendedName>
</protein>
<feature type="domain" description="HTH myb-type" evidence="3">
    <location>
        <begin position="238"/>
        <end position="292"/>
    </location>
</feature>
<dbReference type="KEGG" id="pkz:C5L36_0B07060"/>
<feature type="compositionally biased region" description="Basic and acidic residues" evidence="1">
    <location>
        <begin position="355"/>
        <end position="369"/>
    </location>
</feature>
<dbReference type="PROSITE" id="PS50090">
    <property type="entry name" value="MYB_LIKE"/>
    <property type="match status" value="2"/>
</dbReference>
<dbReference type="GO" id="GO:0045944">
    <property type="term" value="P:positive regulation of transcription by RNA polymerase II"/>
    <property type="evidence" value="ECO:0007669"/>
    <property type="project" value="TreeGrafter"/>
</dbReference>
<feature type="compositionally biased region" description="Low complexity" evidence="1">
    <location>
        <begin position="83"/>
        <end position="97"/>
    </location>
</feature>
<feature type="region of interest" description="Disordered" evidence="1">
    <location>
        <begin position="546"/>
        <end position="583"/>
    </location>
</feature>
<dbReference type="GO" id="GO:0000981">
    <property type="term" value="F:DNA-binding transcription factor activity, RNA polymerase II-specific"/>
    <property type="evidence" value="ECO:0007669"/>
    <property type="project" value="TreeGrafter"/>
</dbReference>
<proteinExistence type="predicted"/>
<dbReference type="OrthoDB" id="2143914at2759"/>
<accession>A0A2U9R2E5</accession>
<dbReference type="SUPFAM" id="SSF46689">
    <property type="entry name" value="Homeodomain-like"/>
    <property type="match status" value="1"/>
</dbReference>